<dbReference type="KEGG" id="glz:GLAREA_06701"/>
<dbReference type="STRING" id="1116229.S3E5N6"/>
<evidence type="ECO:0000256" key="1">
    <source>
        <dbReference type="SAM" id="MobiDB-lite"/>
    </source>
</evidence>
<dbReference type="RefSeq" id="XP_008078840.1">
    <property type="nucleotide sequence ID" value="XM_008080649.1"/>
</dbReference>
<sequence>MSTEAHTICNLHRGDATPASTSTLEGVASPAPYAGKFDPKAIAKMAVARTSNTAFSSSPTVSALPKARANLSGFGLSVKSGQESDKPSSKRNLDFG</sequence>
<evidence type="ECO:0000313" key="2">
    <source>
        <dbReference type="EMBL" id="EPE33688.1"/>
    </source>
</evidence>
<keyword evidence="3" id="KW-1185">Reference proteome</keyword>
<feature type="region of interest" description="Disordered" evidence="1">
    <location>
        <begin position="76"/>
        <end position="96"/>
    </location>
</feature>
<feature type="region of interest" description="Disordered" evidence="1">
    <location>
        <begin position="1"/>
        <end position="25"/>
    </location>
</feature>
<protein>
    <submittedName>
        <fullName evidence="2">Uncharacterized protein</fullName>
    </submittedName>
</protein>
<feature type="compositionally biased region" description="Basic and acidic residues" evidence="1">
    <location>
        <begin position="82"/>
        <end position="96"/>
    </location>
</feature>
<name>S3E5N6_GLAL2</name>
<evidence type="ECO:0000313" key="3">
    <source>
        <dbReference type="Proteomes" id="UP000016922"/>
    </source>
</evidence>
<organism evidence="2 3">
    <name type="scientific">Glarea lozoyensis (strain ATCC 20868 / MF5171)</name>
    <dbReference type="NCBI Taxonomy" id="1116229"/>
    <lineage>
        <taxon>Eukaryota</taxon>
        <taxon>Fungi</taxon>
        <taxon>Dikarya</taxon>
        <taxon>Ascomycota</taxon>
        <taxon>Pezizomycotina</taxon>
        <taxon>Leotiomycetes</taxon>
        <taxon>Helotiales</taxon>
        <taxon>Helotiaceae</taxon>
        <taxon>Glarea</taxon>
    </lineage>
</organism>
<dbReference type="HOGENOM" id="CLU_2359924_0_0_1"/>
<reference evidence="2 3" key="1">
    <citation type="journal article" date="2013" name="BMC Genomics">
        <title>Genomics-driven discovery of the pneumocandin biosynthetic gene cluster in the fungus Glarea lozoyensis.</title>
        <authorList>
            <person name="Chen L."/>
            <person name="Yue Q."/>
            <person name="Zhang X."/>
            <person name="Xiang M."/>
            <person name="Wang C."/>
            <person name="Li S."/>
            <person name="Che Y."/>
            <person name="Ortiz-Lopez F.J."/>
            <person name="Bills G.F."/>
            <person name="Liu X."/>
            <person name="An Z."/>
        </authorList>
    </citation>
    <scope>NUCLEOTIDE SEQUENCE [LARGE SCALE GENOMIC DNA]</scope>
    <source>
        <strain evidence="3">ATCC 20868 / MF5171</strain>
    </source>
</reference>
<dbReference type="EMBL" id="KE145357">
    <property type="protein sequence ID" value="EPE33688.1"/>
    <property type="molecule type" value="Genomic_DNA"/>
</dbReference>
<accession>S3E5N6</accession>
<dbReference type="AlphaFoldDB" id="S3E5N6"/>
<proteinExistence type="predicted"/>
<dbReference type="GeneID" id="19465754"/>
<dbReference type="Proteomes" id="UP000016922">
    <property type="component" value="Unassembled WGS sequence"/>
</dbReference>
<gene>
    <name evidence="2" type="ORF">GLAREA_06701</name>
</gene>